<accession>A0A7C9QVZ2</accession>
<dbReference type="CDD" id="cd03049">
    <property type="entry name" value="GST_N_3"/>
    <property type="match status" value="1"/>
</dbReference>
<gene>
    <name evidence="2" type="ORF">G4223_15305</name>
</gene>
<dbReference type="Proteomes" id="UP000480684">
    <property type="component" value="Unassembled WGS sequence"/>
</dbReference>
<dbReference type="InterPro" id="IPR050983">
    <property type="entry name" value="GST_Omega/HSP26"/>
</dbReference>
<feature type="domain" description="GST N-terminal" evidence="1">
    <location>
        <begin position="1"/>
        <end position="78"/>
    </location>
</feature>
<evidence type="ECO:0000313" key="2">
    <source>
        <dbReference type="EMBL" id="NFV81479.1"/>
    </source>
</evidence>
<dbReference type="InterPro" id="IPR004045">
    <property type="entry name" value="Glutathione_S-Trfase_N"/>
</dbReference>
<protein>
    <submittedName>
        <fullName evidence="2">Glutathione S-transferase</fullName>
    </submittedName>
</protein>
<dbReference type="Pfam" id="PF13410">
    <property type="entry name" value="GST_C_2"/>
    <property type="match status" value="1"/>
</dbReference>
<dbReference type="EMBL" id="JAAIYP010000040">
    <property type="protein sequence ID" value="NFV81479.1"/>
    <property type="molecule type" value="Genomic_DNA"/>
</dbReference>
<comment type="caution">
    <text evidence="2">The sequence shown here is derived from an EMBL/GenBank/DDBJ whole genome shotgun (WGS) entry which is preliminary data.</text>
</comment>
<dbReference type="SUPFAM" id="SSF52833">
    <property type="entry name" value="Thioredoxin-like"/>
    <property type="match status" value="1"/>
</dbReference>
<dbReference type="CDD" id="cd03205">
    <property type="entry name" value="GST_C_6"/>
    <property type="match status" value="1"/>
</dbReference>
<reference evidence="2 3" key="1">
    <citation type="submission" date="2020-02" db="EMBL/GenBank/DDBJ databases">
        <authorList>
            <person name="Dziuba M."/>
            <person name="Kuznetsov B."/>
            <person name="Mardanov A."/>
            <person name="Ravin N."/>
            <person name="Grouzdev D."/>
        </authorList>
    </citation>
    <scope>NUCLEOTIDE SEQUENCE [LARGE SCALE GENOMIC DNA]</scope>
    <source>
        <strain evidence="2 3">SpK</strain>
    </source>
</reference>
<name>A0A7C9QVZ2_9PROT</name>
<dbReference type="SUPFAM" id="SSF47616">
    <property type="entry name" value="GST C-terminal domain-like"/>
    <property type="match status" value="1"/>
</dbReference>
<organism evidence="2 3">
    <name type="scientific">Magnetospirillum aberrantis SpK</name>
    <dbReference type="NCBI Taxonomy" id="908842"/>
    <lineage>
        <taxon>Bacteria</taxon>
        <taxon>Pseudomonadati</taxon>
        <taxon>Pseudomonadota</taxon>
        <taxon>Alphaproteobacteria</taxon>
        <taxon>Rhodospirillales</taxon>
        <taxon>Rhodospirillaceae</taxon>
        <taxon>Magnetospirillum</taxon>
    </lineage>
</organism>
<dbReference type="Gene3D" id="3.40.30.10">
    <property type="entry name" value="Glutaredoxin"/>
    <property type="match status" value="1"/>
</dbReference>
<dbReference type="PANTHER" id="PTHR43968">
    <property type="match status" value="1"/>
</dbReference>
<dbReference type="GO" id="GO:0005737">
    <property type="term" value="C:cytoplasm"/>
    <property type="evidence" value="ECO:0007669"/>
    <property type="project" value="TreeGrafter"/>
</dbReference>
<dbReference type="GO" id="GO:0016740">
    <property type="term" value="F:transferase activity"/>
    <property type="evidence" value="ECO:0007669"/>
    <property type="project" value="UniProtKB-KW"/>
</dbReference>
<proteinExistence type="predicted"/>
<dbReference type="AlphaFoldDB" id="A0A7C9QVZ2"/>
<keyword evidence="3" id="KW-1185">Reference proteome</keyword>
<evidence type="ECO:0000259" key="1">
    <source>
        <dbReference type="PROSITE" id="PS50404"/>
    </source>
</evidence>
<dbReference type="RefSeq" id="WP_163681567.1">
    <property type="nucleotide sequence ID" value="NZ_JAAIYP010000040.1"/>
</dbReference>
<dbReference type="InterPro" id="IPR036249">
    <property type="entry name" value="Thioredoxin-like_sf"/>
</dbReference>
<keyword evidence="2" id="KW-0808">Transferase</keyword>
<dbReference type="Gene3D" id="1.20.1050.10">
    <property type="match status" value="1"/>
</dbReference>
<dbReference type="Pfam" id="PF13409">
    <property type="entry name" value="GST_N_2"/>
    <property type="match status" value="1"/>
</dbReference>
<dbReference type="InterPro" id="IPR036282">
    <property type="entry name" value="Glutathione-S-Trfase_C_sf"/>
</dbReference>
<dbReference type="PANTHER" id="PTHR43968:SF6">
    <property type="entry name" value="GLUTATHIONE S-TRANSFERASE OMEGA"/>
    <property type="match status" value="1"/>
</dbReference>
<dbReference type="PROSITE" id="PS50404">
    <property type="entry name" value="GST_NTER"/>
    <property type="match status" value="1"/>
</dbReference>
<sequence>MKLRSSATSPFVRKVRMTAIECGVELDLVPTNAWAPDTDLVHENPLSKVPTLVLGNGETLFDSPVICEYLDTLHSGHKLFPHEPNERFRQLRLQALADGILDAALHIRVESSTRPADKRWDGWVERQQAAIARSLDTLEKDVGHWGGVFLIGPISVVSALGYLDFRKVCDWRQSRPHLAHWYTTTHNRRSVRETEPVE</sequence>
<evidence type="ECO:0000313" key="3">
    <source>
        <dbReference type="Proteomes" id="UP000480684"/>
    </source>
</evidence>